<evidence type="ECO:0000256" key="3">
    <source>
        <dbReference type="ARBA" id="ARBA00022679"/>
    </source>
</evidence>
<evidence type="ECO:0000256" key="6">
    <source>
        <dbReference type="ARBA" id="ARBA00022840"/>
    </source>
</evidence>
<dbReference type="EMBL" id="JACCBE010000001">
    <property type="protein sequence ID" value="NYD56200.1"/>
    <property type="molecule type" value="Genomic_DNA"/>
</dbReference>
<keyword evidence="3 11" id="KW-0808">Transferase</keyword>
<feature type="domain" description="Protein kinase" evidence="10">
    <location>
        <begin position="12"/>
        <end position="285"/>
    </location>
</feature>
<keyword evidence="9" id="KW-1133">Transmembrane helix</keyword>
<evidence type="ECO:0000313" key="12">
    <source>
        <dbReference type="Proteomes" id="UP000516957"/>
    </source>
</evidence>
<accession>A0A7Y9JPB7</accession>
<dbReference type="GO" id="GO:0004674">
    <property type="term" value="F:protein serine/threonine kinase activity"/>
    <property type="evidence" value="ECO:0007669"/>
    <property type="project" value="UniProtKB-KW"/>
</dbReference>
<dbReference type="SUPFAM" id="SSF56112">
    <property type="entry name" value="Protein kinase-like (PK-like)"/>
    <property type="match status" value="1"/>
</dbReference>
<feature type="region of interest" description="Disordered" evidence="8">
    <location>
        <begin position="327"/>
        <end position="364"/>
    </location>
</feature>
<evidence type="ECO:0000256" key="5">
    <source>
        <dbReference type="ARBA" id="ARBA00022777"/>
    </source>
</evidence>
<dbReference type="InterPro" id="IPR008271">
    <property type="entry name" value="Ser/Thr_kinase_AS"/>
</dbReference>
<evidence type="ECO:0000313" key="11">
    <source>
        <dbReference type="EMBL" id="NYD56200.1"/>
    </source>
</evidence>
<dbReference type="InterPro" id="IPR000719">
    <property type="entry name" value="Prot_kinase_dom"/>
</dbReference>
<dbReference type="GO" id="GO:0005524">
    <property type="term" value="F:ATP binding"/>
    <property type="evidence" value="ECO:0007669"/>
    <property type="project" value="UniProtKB-UniRule"/>
</dbReference>
<keyword evidence="5 11" id="KW-0418">Kinase</keyword>
<dbReference type="EC" id="2.7.11.1" evidence="1"/>
<dbReference type="AlphaFoldDB" id="A0A7Y9JPB7"/>
<keyword evidence="6 7" id="KW-0067">ATP-binding</keyword>
<keyword evidence="12" id="KW-1185">Reference proteome</keyword>
<organism evidence="11 12">
    <name type="scientific">Nocardioides marinisabuli</name>
    <dbReference type="NCBI Taxonomy" id="419476"/>
    <lineage>
        <taxon>Bacteria</taxon>
        <taxon>Bacillati</taxon>
        <taxon>Actinomycetota</taxon>
        <taxon>Actinomycetes</taxon>
        <taxon>Propionibacteriales</taxon>
        <taxon>Nocardioidaceae</taxon>
        <taxon>Nocardioides</taxon>
    </lineage>
</organism>
<dbReference type="PROSITE" id="PS50011">
    <property type="entry name" value="PROTEIN_KINASE_DOM"/>
    <property type="match status" value="1"/>
</dbReference>
<sequence length="659" mass="69266">MTGGRRALGSRYELVDRLGEGAMGEVWRTWDRVGERYVAAKLLRPELARDQQIVGRFVQERSILMSLRHDAIVRVHDLVVEGEALAIVMDLVEGTDLRRHLREVGTLAARDAVETTCAVLAALAAAHEQSCLHRDVKPDNVLLRGGEDSEDSGYSAGAGYADRVLLTDFGIARLAQERTVQATGLLGTPGYMPPELFVHGRFSAASDVYATGVLLYELLGGRTPFSGAGTAHTVGFRHASVRPPRLPVPDELWHVVETMLAKDPTTRLGAAATAAALRELPDAVLDLPALEVQPAPDDWDLVQGTVVRSPSVQVEVDDAQVDVGATFLHAAGPPSPPVPPPPPAEAASRPARPSRRAPRRARGGTGRAAGVAALAALVLVVVGAVVAGVVVATGDEPDPVVGAAASVERTEPALPTGLGVDREADYDPVSGRVTLRLRYSARDAALRGPFLEVLPARGDDCPSPTWTGATVQDNLAARTGISVRCGFAVDPGQVPADGEVLVVATFDLDLGTDPATGLEEWVAESAESTRVVLDAQRSGDGYPVQRLRDVVVEVPPVVRKARSGFTPVRVRLLPDWGAGPDPVRPLFDSDAQGEATLALSAVADGFDGVRLQACDAVAVAADGLSLLARYPASDCTVTAQVGDFTRLEPASLTIQGAGG</sequence>
<proteinExistence type="predicted"/>
<dbReference type="InterPro" id="IPR017441">
    <property type="entry name" value="Protein_kinase_ATP_BS"/>
</dbReference>
<feature type="transmembrane region" description="Helical" evidence="9">
    <location>
        <begin position="368"/>
        <end position="391"/>
    </location>
</feature>
<feature type="binding site" evidence="7">
    <location>
        <position position="41"/>
    </location>
    <ligand>
        <name>ATP</name>
        <dbReference type="ChEBI" id="CHEBI:30616"/>
    </ligand>
</feature>
<feature type="compositionally biased region" description="Basic residues" evidence="8">
    <location>
        <begin position="352"/>
        <end position="362"/>
    </location>
</feature>
<evidence type="ECO:0000256" key="7">
    <source>
        <dbReference type="PROSITE-ProRule" id="PRU10141"/>
    </source>
</evidence>
<dbReference type="Gene3D" id="1.10.510.10">
    <property type="entry name" value="Transferase(Phosphotransferase) domain 1"/>
    <property type="match status" value="1"/>
</dbReference>
<name>A0A7Y9JPB7_9ACTN</name>
<dbReference type="Pfam" id="PF00069">
    <property type="entry name" value="Pkinase"/>
    <property type="match status" value="1"/>
</dbReference>
<keyword evidence="2" id="KW-0723">Serine/threonine-protein kinase</keyword>
<gene>
    <name evidence="11" type="ORF">BKA08_000438</name>
</gene>
<evidence type="ECO:0000256" key="2">
    <source>
        <dbReference type="ARBA" id="ARBA00022527"/>
    </source>
</evidence>
<dbReference type="PANTHER" id="PTHR43289:SF6">
    <property type="entry name" value="SERINE_THREONINE-PROTEIN KINASE NEKL-3"/>
    <property type="match status" value="1"/>
</dbReference>
<keyword evidence="9" id="KW-0472">Membrane</keyword>
<keyword evidence="4 7" id="KW-0547">Nucleotide-binding</keyword>
<comment type="caution">
    <text evidence="11">The sequence shown here is derived from an EMBL/GenBank/DDBJ whole genome shotgun (WGS) entry which is preliminary data.</text>
</comment>
<keyword evidence="9" id="KW-0812">Transmembrane</keyword>
<evidence type="ECO:0000259" key="10">
    <source>
        <dbReference type="PROSITE" id="PS50011"/>
    </source>
</evidence>
<dbReference type="Gene3D" id="3.30.200.20">
    <property type="entry name" value="Phosphorylase Kinase, domain 1"/>
    <property type="match status" value="1"/>
</dbReference>
<feature type="compositionally biased region" description="Pro residues" evidence="8">
    <location>
        <begin position="333"/>
        <end position="344"/>
    </location>
</feature>
<dbReference type="PANTHER" id="PTHR43289">
    <property type="entry name" value="MITOGEN-ACTIVATED PROTEIN KINASE KINASE KINASE 20-RELATED"/>
    <property type="match status" value="1"/>
</dbReference>
<evidence type="ECO:0000256" key="1">
    <source>
        <dbReference type="ARBA" id="ARBA00012513"/>
    </source>
</evidence>
<reference evidence="11 12" key="1">
    <citation type="submission" date="2020-07" db="EMBL/GenBank/DDBJ databases">
        <title>Sequencing the genomes of 1000 actinobacteria strains.</title>
        <authorList>
            <person name="Klenk H.-P."/>
        </authorList>
    </citation>
    <scope>NUCLEOTIDE SEQUENCE [LARGE SCALE GENOMIC DNA]</scope>
    <source>
        <strain evidence="11 12">DSM 18965</strain>
    </source>
</reference>
<evidence type="ECO:0000256" key="9">
    <source>
        <dbReference type="SAM" id="Phobius"/>
    </source>
</evidence>
<dbReference type="Proteomes" id="UP000516957">
    <property type="component" value="Unassembled WGS sequence"/>
</dbReference>
<evidence type="ECO:0000256" key="4">
    <source>
        <dbReference type="ARBA" id="ARBA00022741"/>
    </source>
</evidence>
<dbReference type="CDD" id="cd14014">
    <property type="entry name" value="STKc_PknB_like"/>
    <property type="match status" value="1"/>
</dbReference>
<evidence type="ECO:0000256" key="8">
    <source>
        <dbReference type="SAM" id="MobiDB-lite"/>
    </source>
</evidence>
<dbReference type="InterPro" id="IPR011009">
    <property type="entry name" value="Kinase-like_dom_sf"/>
</dbReference>
<dbReference type="PROSITE" id="PS00108">
    <property type="entry name" value="PROTEIN_KINASE_ST"/>
    <property type="match status" value="1"/>
</dbReference>
<dbReference type="PROSITE" id="PS00107">
    <property type="entry name" value="PROTEIN_KINASE_ATP"/>
    <property type="match status" value="1"/>
</dbReference>
<protein>
    <recommendedName>
        <fullName evidence="1">non-specific serine/threonine protein kinase</fullName>
        <ecNumber evidence="1">2.7.11.1</ecNumber>
    </recommendedName>
</protein>
<dbReference type="SMART" id="SM00220">
    <property type="entry name" value="S_TKc"/>
    <property type="match status" value="1"/>
</dbReference>
<dbReference type="RefSeq" id="WP_179614137.1">
    <property type="nucleotide sequence ID" value="NZ_CP059163.1"/>
</dbReference>